<evidence type="ECO:0000313" key="2">
    <source>
        <dbReference type="Proteomes" id="UP001162483"/>
    </source>
</evidence>
<feature type="non-terminal residue" evidence="1">
    <location>
        <position position="1"/>
    </location>
</feature>
<dbReference type="Proteomes" id="UP001162483">
    <property type="component" value="Unassembled WGS sequence"/>
</dbReference>
<keyword evidence="2" id="KW-1185">Reference proteome</keyword>
<accession>A0ABN9G739</accession>
<proteinExistence type="predicted"/>
<organism evidence="1 2">
    <name type="scientific">Staurois parvus</name>
    <dbReference type="NCBI Taxonomy" id="386267"/>
    <lineage>
        <taxon>Eukaryota</taxon>
        <taxon>Metazoa</taxon>
        <taxon>Chordata</taxon>
        <taxon>Craniata</taxon>
        <taxon>Vertebrata</taxon>
        <taxon>Euteleostomi</taxon>
        <taxon>Amphibia</taxon>
        <taxon>Batrachia</taxon>
        <taxon>Anura</taxon>
        <taxon>Neobatrachia</taxon>
        <taxon>Ranoidea</taxon>
        <taxon>Ranidae</taxon>
        <taxon>Staurois</taxon>
    </lineage>
</organism>
<dbReference type="EMBL" id="CATNWA010018003">
    <property type="protein sequence ID" value="CAI9604637.1"/>
    <property type="molecule type" value="Genomic_DNA"/>
</dbReference>
<gene>
    <name evidence="1" type="ORF">SPARVUS_LOCUS13489479</name>
</gene>
<comment type="caution">
    <text evidence="1">The sequence shown here is derived from an EMBL/GenBank/DDBJ whole genome shotgun (WGS) entry which is preliminary data.</text>
</comment>
<protein>
    <submittedName>
        <fullName evidence="1">Uncharacterized protein</fullName>
    </submittedName>
</protein>
<name>A0ABN9G739_9NEOB</name>
<sequence length="88" mass="9731">QDRRCGSRQVWWQPGCRPGVDAGAQVRQRIGMAVTRVQARFGCRNAGAAAGRYEDNQDTGLVQQCQTSRVRINRADQVQGNRQADSQG</sequence>
<evidence type="ECO:0000313" key="1">
    <source>
        <dbReference type="EMBL" id="CAI9604637.1"/>
    </source>
</evidence>
<reference evidence="1" key="1">
    <citation type="submission" date="2023-05" db="EMBL/GenBank/DDBJ databases">
        <authorList>
            <person name="Stuckert A."/>
        </authorList>
    </citation>
    <scope>NUCLEOTIDE SEQUENCE</scope>
</reference>